<dbReference type="CDD" id="cd11599">
    <property type="entry name" value="HDAC_classII_2"/>
    <property type="match status" value="1"/>
</dbReference>
<dbReference type="AlphaFoldDB" id="A0A4Q7N0C1"/>
<gene>
    <name evidence="3" type="ORF">EV679_1112</name>
</gene>
<dbReference type="GO" id="GO:0004407">
    <property type="term" value="F:histone deacetylase activity"/>
    <property type="evidence" value="ECO:0007669"/>
    <property type="project" value="TreeGrafter"/>
</dbReference>
<comment type="similarity">
    <text evidence="1">Belongs to the histone deacetylase family.</text>
</comment>
<comment type="caution">
    <text evidence="3">The sequence shown here is derived from an EMBL/GenBank/DDBJ whole genome shotgun (WGS) entry which is preliminary data.</text>
</comment>
<dbReference type="InterPro" id="IPR037138">
    <property type="entry name" value="His_deacetylse_dom_sf"/>
</dbReference>
<dbReference type="InterPro" id="IPR023696">
    <property type="entry name" value="Ureohydrolase_dom_sf"/>
</dbReference>
<dbReference type="Pfam" id="PF00850">
    <property type="entry name" value="Hist_deacetyl"/>
    <property type="match status" value="1"/>
</dbReference>
<proteinExistence type="inferred from homology"/>
<dbReference type="PRINTS" id="PR01270">
    <property type="entry name" value="HDASUPER"/>
</dbReference>
<feature type="domain" description="Histone deacetylase" evidence="2">
    <location>
        <begin position="23"/>
        <end position="308"/>
    </location>
</feature>
<dbReference type="Gene3D" id="3.40.800.20">
    <property type="entry name" value="Histone deacetylase domain"/>
    <property type="match status" value="1"/>
</dbReference>
<evidence type="ECO:0000259" key="2">
    <source>
        <dbReference type="Pfam" id="PF00850"/>
    </source>
</evidence>
<organism evidence="3 4">
    <name type="scientific">Kerstersia gyiorum</name>
    <dbReference type="NCBI Taxonomy" id="206506"/>
    <lineage>
        <taxon>Bacteria</taxon>
        <taxon>Pseudomonadati</taxon>
        <taxon>Pseudomonadota</taxon>
        <taxon>Betaproteobacteria</taxon>
        <taxon>Burkholderiales</taxon>
        <taxon>Alcaligenaceae</taxon>
        <taxon>Kerstersia</taxon>
    </lineage>
</organism>
<sequence length="311" mass="33759">MNLMETLYITHPSGWLHEMGPYHPECPQRLGAVSDQLLASGLMTCLREMQAGPASDEALASVHDPAYIARLRDITPSEGYVRLDQDTQINPYTFNAARHAAGAGIAAVDAVMGGDESHVAFCAVRPPGHHALPDQAMGFCFFNNIAVAARHALDAHGLERVAIIDFDVHHGNGTEAMFAGDGRVLMCGFYQEALFPHRGEAPQAPNMCNVPLPPCSGGDAVRELVETQWLPRLEAHRPQLLLISAGFDAHREDDMGGMKLTEADFAWLTRVLVDVADRYAQGRIVSMLEGGYELSSLGRSVVAHVRALSKL</sequence>
<reference evidence="3 4" key="1">
    <citation type="submission" date="2019-02" db="EMBL/GenBank/DDBJ databases">
        <title>Genomic Encyclopedia of Type Strains, Phase IV (KMG-IV): sequencing the most valuable type-strain genomes for metagenomic binning, comparative biology and taxonomic classification.</title>
        <authorList>
            <person name="Goeker M."/>
        </authorList>
    </citation>
    <scope>NUCLEOTIDE SEQUENCE [LARGE SCALE GENOMIC DNA]</scope>
    <source>
        <strain evidence="3 4">DSM 16618</strain>
    </source>
</reference>
<dbReference type="SUPFAM" id="SSF52768">
    <property type="entry name" value="Arginase/deacetylase"/>
    <property type="match status" value="1"/>
</dbReference>
<name>A0A4Q7N0C1_9BURK</name>
<dbReference type="EMBL" id="SGWZ01000001">
    <property type="protein sequence ID" value="RZS73905.1"/>
    <property type="molecule type" value="Genomic_DNA"/>
</dbReference>
<dbReference type="GO" id="GO:0040029">
    <property type="term" value="P:epigenetic regulation of gene expression"/>
    <property type="evidence" value="ECO:0007669"/>
    <property type="project" value="TreeGrafter"/>
</dbReference>
<dbReference type="Proteomes" id="UP000292039">
    <property type="component" value="Unassembled WGS sequence"/>
</dbReference>
<dbReference type="InterPro" id="IPR000286">
    <property type="entry name" value="HDACs"/>
</dbReference>
<dbReference type="PANTHER" id="PTHR10625:SF10">
    <property type="entry name" value="HISTONE DEACETYLASE HDAC1"/>
    <property type="match status" value="1"/>
</dbReference>
<protein>
    <submittedName>
        <fullName evidence="3">Acetoin utilization deacetylase AcuC-like enzyme</fullName>
    </submittedName>
</protein>
<accession>A0A4Q7N0C1</accession>
<evidence type="ECO:0000313" key="4">
    <source>
        <dbReference type="Proteomes" id="UP000292039"/>
    </source>
</evidence>
<evidence type="ECO:0000256" key="1">
    <source>
        <dbReference type="ARBA" id="ARBA00005947"/>
    </source>
</evidence>
<evidence type="ECO:0000313" key="3">
    <source>
        <dbReference type="EMBL" id="RZS73905.1"/>
    </source>
</evidence>
<dbReference type="PANTHER" id="PTHR10625">
    <property type="entry name" value="HISTONE DEACETYLASE HDAC1-RELATED"/>
    <property type="match status" value="1"/>
</dbReference>
<dbReference type="InterPro" id="IPR023801">
    <property type="entry name" value="His_deacetylse_dom"/>
</dbReference>